<keyword evidence="4 10" id="KW-0732">Signal</keyword>
<feature type="signal peptide" evidence="10">
    <location>
        <begin position="1"/>
        <end position="20"/>
    </location>
</feature>
<keyword evidence="13" id="KW-1185">Reference proteome</keyword>
<dbReference type="PANTHER" id="PTHR47466">
    <property type="match status" value="1"/>
</dbReference>
<reference evidence="12 13" key="1">
    <citation type="submission" date="2021-01" db="EMBL/GenBank/DDBJ databases">
        <title>Sequencing the genomes of 1000 actinobacteria strains.</title>
        <authorList>
            <person name="Klenk H.-P."/>
        </authorList>
    </citation>
    <scope>NUCLEOTIDE SEQUENCE [LARGE SCALE GENOMIC DNA]</scope>
    <source>
        <strain evidence="12 13">DSM 18239</strain>
    </source>
</reference>
<keyword evidence="2" id="KW-0645">Protease</keyword>
<feature type="chain" id="PRO_5046463844" description="Peptidase M43 pregnancy-associated plasma-A domain-containing protein" evidence="10">
    <location>
        <begin position="21"/>
        <end position="318"/>
    </location>
</feature>
<evidence type="ECO:0000256" key="1">
    <source>
        <dbReference type="ARBA" id="ARBA00008721"/>
    </source>
</evidence>
<feature type="region of interest" description="Disordered" evidence="9">
    <location>
        <begin position="52"/>
        <end position="74"/>
    </location>
</feature>
<keyword evidence="3" id="KW-0479">Metal-binding</keyword>
<keyword evidence="8" id="KW-1015">Disulfide bond</keyword>
<dbReference type="Pfam" id="PF05572">
    <property type="entry name" value="Peptidase_M43"/>
    <property type="match status" value="1"/>
</dbReference>
<keyword evidence="5" id="KW-0378">Hydrolase</keyword>
<dbReference type="RefSeq" id="WP_193667996.1">
    <property type="nucleotide sequence ID" value="NZ_JACDTV010000003.1"/>
</dbReference>
<dbReference type="CDD" id="cd04275">
    <property type="entry name" value="ZnMc_pappalysin_like"/>
    <property type="match status" value="1"/>
</dbReference>
<accession>A0ABS2M6M5</accession>
<dbReference type="InterPro" id="IPR008754">
    <property type="entry name" value="Peptidase_M43"/>
</dbReference>
<evidence type="ECO:0000256" key="3">
    <source>
        <dbReference type="ARBA" id="ARBA00022723"/>
    </source>
</evidence>
<feature type="compositionally biased region" description="Basic and acidic residues" evidence="9">
    <location>
        <begin position="65"/>
        <end position="74"/>
    </location>
</feature>
<evidence type="ECO:0000313" key="12">
    <source>
        <dbReference type="EMBL" id="MBM7506844.1"/>
    </source>
</evidence>
<dbReference type="InterPro" id="IPR024079">
    <property type="entry name" value="MetalloPept_cat_dom_sf"/>
</dbReference>
<evidence type="ECO:0000256" key="10">
    <source>
        <dbReference type="SAM" id="SignalP"/>
    </source>
</evidence>
<dbReference type="SUPFAM" id="SSF55486">
    <property type="entry name" value="Metalloproteases ('zincins'), catalytic domain"/>
    <property type="match status" value="1"/>
</dbReference>
<organism evidence="12 13">
    <name type="scientific">Nocardioides salarius</name>
    <dbReference type="NCBI Taxonomy" id="374513"/>
    <lineage>
        <taxon>Bacteria</taxon>
        <taxon>Bacillati</taxon>
        <taxon>Actinomycetota</taxon>
        <taxon>Actinomycetes</taxon>
        <taxon>Propionibacteriales</taxon>
        <taxon>Nocardioidaceae</taxon>
        <taxon>Nocardioides</taxon>
    </lineage>
</organism>
<evidence type="ECO:0000256" key="6">
    <source>
        <dbReference type="ARBA" id="ARBA00022833"/>
    </source>
</evidence>
<evidence type="ECO:0000256" key="8">
    <source>
        <dbReference type="ARBA" id="ARBA00023157"/>
    </source>
</evidence>
<keyword evidence="6" id="KW-0862">Zinc</keyword>
<evidence type="ECO:0000256" key="4">
    <source>
        <dbReference type="ARBA" id="ARBA00022729"/>
    </source>
</evidence>
<protein>
    <recommendedName>
        <fullName evidence="11">Peptidase M43 pregnancy-associated plasma-A domain-containing protein</fullName>
    </recommendedName>
</protein>
<sequence>MTLSHRLPAALLALATPALAGVLVGTALAAPASAQVPLDTLTPRVAECVEGGHDGTEAARGGPRGTDHREVTRREQRRIERDMARRLEARGTRPATAARAGGTVPVYVHVMRDSAGGGDVSDSRIQQQVDVLNRSFAGQKSASATDTGFRFTLAGIDRYSNTSWHQDKQSSTYRRQTRQGGADALNIWLVDFAYLGVATFPWDYARNGAIDGIRVNYTTVPGGSATNYAAGETTTHEAGHWLGLYHTFQGGCTSSNDLVADTPAQSSSTTGCPAGRDSCSLPGLDPIHNFMDYSYDDCYLEFTPGQSSRANQAFAAYR</sequence>
<evidence type="ECO:0000259" key="11">
    <source>
        <dbReference type="Pfam" id="PF05572"/>
    </source>
</evidence>
<evidence type="ECO:0000256" key="5">
    <source>
        <dbReference type="ARBA" id="ARBA00022801"/>
    </source>
</evidence>
<evidence type="ECO:0000256" key="2">
    <source>
        <dbReference type="ARBA" id="ARBA00022670"/>
    </source>
</evidence>
<dbReference type="Gene3D" id="3.40.390.10">
    <property type="entry name" value="Collagenase (Catalytic Domain)"/>
    <property type="match status" value="1"/>
</dbReference>
<gene>
    <name evidence="12" type="ORF">JOE61_000658</name>
</gene>
<dbReference type="EMBL" id="JAFBBZ010000001">
    <property type="protein sequence ID" value="MBM7506844.1"/>
    <property type="molecule type" value="Genomic_DNA"/>
</dbReference>
<name>A0ABS2M6M5_9ACTN</name>
<evidence type="ECO:0000256" key="9">
    <source>
        <dbReference type="SAM" id="MobiDB-lite"/>
    </source>
</evidence>
<proteinExistence type="inferred from homology"/>
<evidence type="ECO:0000313" key="13">
    <source>
        <dbReference type="Proteomes" id="UP000732378"/>
    </source>
</evidence>
<dbReference type="Proteomes" id="UP000732378">
    <property type="component" value="Unassembled WGS sequence"/>
</dbReference>
<feature type="domain" description="Peptidase M43 pregnancy-associated plasma-A" evidence="11">
    <location>
        <begin position="196"/>
        <end position="313"/>
    </location>
</feature>
<keyword evidence="7" id="KW-0482">Metalloprotease</keyword>
<evidence type="ECO:0000256" key="7">
    <source>
        <dbReference type="ARBA" id="ARBA00023049"/>
    </source>
</evidence>
<dbReference type="PANTHER" id="PTHR47466:SF1">
    <property type="entry name" value="METALLOPROTEASE MEP1 (AFU_ORTHOLOGUE AFUA_1G07730)-RELATED"/>
    <property type="match status" value="1"/>
</dbReference>
<comment type="caution">
    <text evidence="12">The sequence shown here is derived from an EMBL/GenBank/DDBJ whole genome shotgun (WGS) entry which is preliminary data.</text>
</comment>
<comment type="similarity">
    <text evidence="1">Belongs to the peptidase M43B family.</text>
</comment>